<proteinExistence type="inferred from homology"/>
<dbReference type="InterPro" id="IPR004753">
    <property type="entry name" value="MreB"/>
</dbReference>
<organism evidence="3">
    <name type="scientific">human gut metagenome</name>
    <dbReference type="NCBI Taxonomy" id="408170"/>
    <lineage>
        <taxon>unclassified sequences</taxon>
        <taxon>metagenomes</taxon>
        <taxon>organismal metagenomes</taxon>
    </lineage>
</organism>
<sequence length="82" mass="9178">VSIDIGSIQTRLMGGTRGTVISEPSIIATDTKQEKVVAVGDEAARLVLRMPDMWRPLTPLKDGFIVDYRVMHTMLNYFLNKV</sequence>
<comment type="similarity">
    <text evidence="2">Belongs to the FtsA/MreB family.</text>
</comment>
<name>W1YIK6_9ZZZZ</name>
<reference evidence="3" key="1">
    <citation type="submission" date="2013-12" db="EMBL/GenBank/DDBJ databases">
        <title>A Varibaculum cambriense genome reconstructed from a premature infant gut community with otherwise low bacterial novelty that shifts toward anaerobic metabolism during the third week of life.</title>
        <authorList>
            <person name="Brown C.T."/>
            <person name="Sharon I."/>
            <person name="Thomas B.C."/>
            <person name="Castelle C.J."/>
            <person name="Morowitz M.J."/>
            <person name="Banfield J.F."/>
        </authorList>
    </citation>
    <scope>NUCLEOTIDE SEQUENCE</scope>
</reference>
<evidence type="ECO:0000313" key="3">
    <source>
        <dbReference type="EMBL" id="ETJ42348.1"/>
    </source>
</evidence>
<feature type="non-terminal residue" evidence="3">
    <location>
        <position position="1"/>
    </location>
</feature>
<accession>W1YIK6</accession>
<dbReference type="SUPFAM" id="SSF53067">
    <property type="entry name" value="Actin-like ATPase domain"/>
    <property type="match status" value="1"/>
</dbReference>
<dbReference type="EMBL" id="AZMM01003688">
    <property type="protein sequence ID" value="ETJ42348.1"/>
    <property type="molecule type" value="Genomic_DNA"/>
</dbReference>
<gene>
    <name evidence="3" type="ORF">Q604_UNBC03688G0001</name>
</gene>
<dbReference type="PRINTS" id="PR01652">
    <property type="entry name" value="SHAPEPROTEIN"/>
</dbReference>
<dbReference type="Gene3D" id="3.30.420.40">
    <property type="match status" value="1"/>
</dbReference>
<feature type="non-terminal residue" evidence="3">
    <location>
        <position position="82"/>
    </location>
</feature>
<comment type="caution">
    <text evidence="3">The sequence shown here is derived from an EMBL/GenBank/DDBJ whole genome shotgun (WGS) entry which is preliminary data.</text>
</comment>
<evidence type="ECO:0000256" key="1">
    <source>
        <dbReference type="ARBA" id="ARBA00022960"/>
    </source>
</evidence>
<dbReference type="GO" id="GO:0008360">
    <property type="term" value="P:regulation of cell shape"/>
    <property type="evidence" value="ECO:0007669"/>
    <property type="project" value="UniProtKB-KW"/>
</dbReference>
<dbReference type="GO" id="GO:0000902">
    <property type="term" value="P:cell morphogenesis"/>
    <property type="evidence" value="ECO:0007669"/>
    <property type="project" value="InterPro"/>
</dbReference>
<dbReference type="InterPro" id="IPR043129">
    <property type="entry name" value="ATPase_NBD"/>
</dbReference>
<protein>
    <submittedName>
        <fullName evidence="3">Rod shape-determining protein MreB</fullName>
    </submittedName>
</protein>
<evidence type="ECO:0000256" key="2">
    <source>
        <dbReference type="ARBA" id="ARBA00023458"/>
    </source>
</evidence>
<dbReference type="InterPro" id="IPR056546">
    <property type="entry name" value="MreB_MamK-like"/>
</dbReference>
<dbReference type="Pfam" id="PF06723">
    <property type="entry name" value="MreB_Mbl"/>
    <property type="match status" value="1"/>
</dbReference>
<keyword evidence="1" id="KW-0133">Cell shape</keyword>
<dbReference type="AlphaFoldDB" id="W1YIK6"/>